<reference evidence="1 2" key="1">
    <citation type="submission" date="2018-09" db="EMBL/GenBank/DDBJ databases">
        <authorList>
            <person name="Wang X."/>
            <person name="Du Z."/>
        </authorList>
    </citation>
    <scope>NUCLEOTIDE SEQUENCE [LARGE SCALE GENOMIC DNA]</scope>
    <source>
        <strain evidence="1 2">N3</strain>
    </source>
</reference>
<protein>
    <submittedName>
        <fullName evidence="1">TetR/AcrR family transcriptional regulator</fullName>
    </submittedName>
</protein>
<name>A0A418PQZ1_9BACT</name>
<gene>
    <name evidence="1" type="ORF">D0X99_11115</name>
</gene>
<proteinExistence type="predicted"/>
<dbReference type="InterPro" id="IPR009057">
    <property type="entry name" value="Homeodomain-like_sf"/>
</dbReference>
<keyword evidence="2" id="KW-1185">Reference proteome</keyword>
<dbReference type="Proteomes" id="UP000283522">
    <property type="component" value="Unassembled WGS sequence"/>
</dbReference>
<dbReference type="SUPFAM" id="SSF46689">
    <property type="entry name" value="Homeodomain-like"/>
    <property type="match status" value="1"/>
</dbReference>
<comment type="caution">
    <text evidence="1">The sequence shown here is derived from an EMBL/GenBank/DDBJ whole genome shotgun (WGS) entry which is preliminary data.</text>
</comment>
<dbReference type="AlphaFoldDB" id="A0A418PQZ1"/>
<dbReference type="Gene3D" id="1.10.357.10">
    <property type="entry name" value="Tetracycline Repressor, domain 2"/>
    <property type="match status" value="1"/>
</dbReference>
<dbReference type="EMBL" id="QXML01000005">
    <property type="protein sequence ID" value="RIW14997.1"/>
    <property type="molecule type" value="Genomic_DNA"/>
</dbReference>
<evidence type="ECO:0000313" key="1">
    <source>
        <dbReference type="EMBL" id="RIW14997.1"/>
    </source>
</evidence>
<sequence length="190" mass="22423">MELKTLEKTTELGKKGSYKIWMDTGYGIFCKEGPSGIVVERLARELNKNKSGFYHFFGDREYFFETMMKEHLERADEIADRIRRIGTFDPDFYQIMMDYKNPVLFQMQLVKNRETELFAKTFQQFNSKIVGAVIPVWSDHLQVPCDVAISLWTIARDSFYARITEENFNSRFFDDLVKEVSTLVNRQFSN</sequence>
<evidence type="ECO:0000313" key="2">
    <source>
        <dbReference type="Proteomes" id="UP000283522"/>
    </source>
</evidence>
<accession>A0A418PQZ1</accession>
<organism evidence="1 2">
    <name type="scientific">Algoriphagus lacus</name>
    <dbReference type="NCBI Taxonomy" id="2056311"/>
    <lineage>
        <taxon>Bacteria</taxon>
        <taxon>Pseudomonadati</taxon>
        <taxon>Bacteroidota</taxon>
        <taxon>Cytophagia</taxon>
        <taxon>Cytophagales</taxon>
        <taxon>Cyclobacteriaceae</taxon>
        <taxon>Algoriphagus</taxon>
    </lineage>
</organism>